<comment type="caution">
    <text evidence="6">The sequence shown here is derived from an EMBL/GenBank/DDBJ whole genome shotgun (WGS) entry which is preliminary data.</text>
</comment>
<keyword evidence="2" id="KW-0902">Two-component regulatory system</keyword>
<protein>
    <submittedName>
        <fullName evidence="6">Two-component system phosphate regulon response regulator PhoB</fullName>
    </submittedName>
</protein>
<dbReference type="GO" id="GO:0000156">
    <property type="term" value="F:phosphorelay response regulator activity"/>
    <property type="evidence" value="ECO:0007669"/>
    <property type="project" value="TreeGrafter"/>
</dbReference>
<sequence>MTDLVMIHSRDPDFYMLMSYILATAGFRASLAVDFDFVASSDISVVIAVLVDTGDDIDDATTFCSDLKTSPLTAHLPILALIRAHNEQGYLALLKAGIDEGFVRPVSPERILSYLRAFSRAATNIEELRTSPSPSLPFGDLQIDEKTRLVTCNEGSAQLSPIEFRLLKRLLETPGRVLSRSDLIETAWPPNHYVNARTVDVHIANLRRALDRILGRTIIRTIRSNGYVVDITDSDH</sequence>
<dbReference type="GO" id="GO:0032993">
    <property type="term" value="C:protein-DNA complex"/>
    <property type="evidence" value="ECO:0007669"/>
    <property type="project" value="TreeGrafter"/>
</dbReference>
<dbReference type="GO" id="GO:0006355">
    <property type="term" value="P:regulation of DNA-templated transcription"/>
    <property type="evidence" value="ECO:0007669"/>
    <property type="project" value="InterPro"/>
</dbReference>
<dbReference type="RefSeq" id="WP_018328189.1">
    <property type="nucleotide sequence ID" value="NZ_JACHBK010000023.1"/>
</dbReference>
<proteinExistence type="predicted"/>
<dbReference type="SUPFAM" id="SSF52172">
    <property type="entry name" value="CheY-like"/>
    <property type="match status" value="1"/>
</dbReference>
<dbReference type="CDD" id="cd00383">
    <property type="entry name" value="trans_reg_C"/>
    <property type="match status" value="1"/>
</dbReference>
<dbReference type="InterPro" id="IPR016032">
    <property type="entry name" value="Sig_transdc_resp-reg_C-effctor"/>
</dbReference>
<organism evidence="6 7">
    <name type="scientific">Rhizobium giardinii</name>
    <dbReference type="NCBI Taxonomy" id="56731"/>
    <lineage>
        <taxon>Bacteria</taxon>
        <taxon>Pseudomonadati</taxon>
        <taxon>Pseudomonadota</taxon>
        <taxon>Alphaproteobacteria</taxon>
        <taxon>Hyphomicrobiales</taxon>
        <taxon>Rhizobiaceae</taxon>
        <taxon>Rhizobium/Agrobacterium group</taxon>
        <taxon>Rhizobium</taxon>
    </lineage>
</organism>
<accession>A0A7W8UHV4</accession>
<name>A0A7W8UHV4_9HYPH</name>
<dbReference type="EMBL" id="JACHBK010000023">
    <property type="protein sequence ID" value="MBB5539632.1"/>
    <property type="molecule type" value="Genomic_DNA"/>
</dbReference>
<dbReference type="InterPro" id="IPR011006">
    <property type="entry name" value="CheY-like_superfamily"/>
</dbReference>
<evidence type="ECO:0000256" key="4">
    <source>
        <dbReference type="PROSITE-ProRule" id="PRU01091"/>
    </source>
</evidence>
<keyword evidence="1" id="KW-0597">Phosphoprotein</keyword>
<evidence type="ECO:0000259" key="5">
    <source>
        <dbReference type="PROSITE" id="PS51755"/>
    </source>
</evidence>
<dbReference type="GO" id="GO:0000976">
    <property type="term" value="F:transcription cis-regulatory region binding"/>
    <property type="evidence" value="ECO:0007669"/>
    <property type="project" value="TreeGrafter"/>
</dbReference>
<evidence type="ECO:0000313" key="7">
    <source>
        <dbReference type="Proteomes" id="UP000585507"/>
    </source>
</evidence>
<dbReference type="SMART" id="SM00862">
    <property type="entry name" value="Trans_reg_C"/>
    <property type="match status" value="1"/>
</dbReference>
<dbReference type="InterPro" id="IPR001867">
    <property type="entry name" value="OmpR/PhoB-type_DNA-bd"/>
</dbReference>
<dbReference type="AlphaFoldDB" id="A0A7W8UHV4"/>
<dbReference type="InterPro" id="IPR039420">
    <property type="entry name" value="WalR-like"/>
</dbReference>
<dbReference type="Proteomes" id="UP000585507">
    <property type="component" value="Unassembled WGS sequence"/>
</dbReference>
<feature type="domain" description="OmpR/PhoB-type" evidence="5">
    <location>
        <begin position="133"/>
        <end position="231"/>
    </location>
</feature>
<evidence type="ECO:0000313" key="6">
    <source>
        <dbReference type="EMBL" id="MBB5539632.1"/>
    </source>
</evidence>
<dbReference type="Gene3D" id="1.10.10.10">
    <property type="entry name" value="Winged helix-like DNA-binding domain superfamily/Winged helix DNA-binding domain"/>
    <property type="match status" value="1"/>
</dbReference>
<dbReference type="PANTHER" id="PTHR48111">
    <property type="entry name" value="REGULATOR OF RPOS"/>
    <property type="match status" value="1"/>
</dbReference>
<dbReference type="GO" id="GO:0005829">
    <property type="term" value="C:cytosol"/>
    <property type="evidence" value="ECO:0007669"/>
    <property type="project" value="TreeGrafter"/>
</dbReference>
<reference evidence="6 7" key="1">
    <citation type="submission" date="2020-08" db="EMBL/GenBank/DDBJ databases">
        <title>Genomic Encyclopedia of Type Strains, Phase IV (KMG-V): Genome sequencing to study the core and pangenomes of soil and plant-associated prokaryotes.</title>
        <authorList>
            <person name="Whitman W."/>
        </authorList>
    </citation>
    <scope>NUCLEOTIDE SEQUENCE [LARGE SCALE GENOMIC DNA]</scope>
    <source>
        <strain evidence="6 7">SEMIA 4084</strain>
    </source>
</reference>
<evidence type="ECO:0000256" key="2">
    <source>
        <dbReference type="ARBA" id="ARBA00023012"/>
    </source>
</evidence>
<dbReference type="InterPro" id="IPR036388">
    <property type="entry name" value="WH-like_DNA-bd_sf"/>
</dbReference>
<dbReference type="Pfam" id="PF00486">
    <property type="entry name" value="Trans_reg_C"/>
    <property type="match status" value="1"/>
</dbReference>
<dbReference type="PROSITE" id="PS51755">
    <property type="entry name" value="OMPR_PHOB"/>
    <property type="match status" value="1"/>
</dbReference>
<keyword evidence="3 4" id="KW-0238">DNA-binding</keyword>
<dbReference type="SUPFAM" id="SSF46894">
    <property type="entry name" value="C-terminal effector domain of the bipartite response regulators"/>
    <property type="match status" value="1"/>
</dbReference>
<evidence type="ECO:0000256" key="3">
    <source>
        <dbReference type="ARBA" id="ARBA00023125"/>
    </source>
</evidence>
<gene>
    <name evidence="6" type="ORF">GGD55_006382</name>
</gene>
<feature type="DNA-binding region" description="OmpR/PhoB-type" evidence="4">
    <location>
        <begin position="133"/>
        <end position="231"/>
    </location>
</feature>
<keyword evidence="7" id="KW-1185">Reference proteome</keyword>
<dbReference type="PANTHER" id="PTHR48111:SF40">
    <property type="entry name" value="PHOSPHATE REGULON TRANSCRIPTIONAL REGULATORY PROTEIN PHOB"/>
    <property type="match status" value="1"/>
</dbReference>
<evidence type="ECO:0000256" key="1">
    <source>
        <dbReference type="ARBA" id="ARBA00022553"/>
    </source>
</evidence>